<evidence type="ECO:0000313" key="2">
    <source>
        <dbReference type="Proteomes" id="UP001207468"/>
    </source>
</evidence>
<reference evidence="1" key="1">
    <citation type="submission" date="2021-03" db="EMBL/GenBank/DDBJ databases">
        <title>Evolutionary priming and transition to the ectomycorrhizal habit in an iconic lineage of mushroom-forming fungi: is preadaptation a requirement?</title>
        <authorList>
            <consortium name="DOE Joint Genome Institute"/>
            <person name="Looney B.P."/>
            <person name="Miyauchi S."/>
            <person name="Morin E."/>
            <person name="Drula E."/>
            <person name="Courty P.E."/>
            <person name="Chicoki N."/>
            <person name="Fauchery L."/>
            <person name="Kohler A."/>
            <person name="Kuo A."/>
            <person name="LaButti K."/>
            <person name="Pangilinan J."/>
            <person name="Lipzen A."/>
            <person name="Riley R."/>
            <person name="Andreopoulos W."/>
            <person name="He G."/>
            <person name="Johnson J."/>
            <person name="Barry K.W."/>
            <person name="Grigoriev I.V."/>
            <person name="Nagy L."/>
            <person name="Hibbett D."/>
            <person name="Henrissat B."/>
            <person name="Matheny P.B."/>
            <person name="Labbe J."/>
            <person name="Martin A.F."/>
        </authorList>
    </citation>
    <scope>NUCLEOTIDE SEQUENCE</scope>
    <source>
        <strain evidence="1">BPL698</strain>
    </source>
</reference>
<accession>A0ACC0TYX3</accession>
<gene>
    <name evidence="1" type="ORF">F5148DRAFT_1003552</name>
</gene>
<evidence type="ECO:0000313" key="1">
    <source>
        <dbReference type="EMBL" id="KAI9451856.1"/>
    </source>
</evidence>
<dbReference type="EMBL" id="JAGFNK010000357">
    <property type="protein sequence ID" value="KAI9451856.1"/>
    <property type="molecule type" value="Genomic_DNA"/>
</dbReference>
<dbReference type="Proteomes" id="UP001207468">
    <property type="component" value="Unassembled WGS sequence"/>
</dbReference>
<sequence>MTPNDLFSFLDNQNDTDSDSEILSHAMQVDGVPRGELANASTPANEHSASSSESTTRIKSPRPPLPSEDEPPSKKQRLVVPSTSAPAVVVDEFQTEAKREVAASAGLTGATETAGSRLELRHQVRHQVAVPPGYPYIPIASHVAPAKPAREYKFTLDPFQQVSIHAIQRNESVLVSAHTSAGKTVVAEYAIAQALQNKQRVIYTSPIKALSNQKYREMEAEFGDVGLMTGDVTRNPSASCLVMTTEILRSMLYRGSEIMREVAWVIFDEIHYMRDKERGVVWEEAIILLPHTVRYVFLSATIPNAMQFCEWICRSHEQPCHVVYTDFRPTPLQHYLFPAGGEGIYLVLNEKGEFREDNFSKAMGMLQERSGEDPADPNSGKGRKGKTRKGADKKGPSDISKIIRMIMLKNYNPVIVFAFSKRECEGLALTLSKFEFNGADEQAAVEKIFANAIAGLAPADRTLPQIENILPLLRRGIGIHHGGLLPILKEVIEILFQEGVIKVLFATETFSIGLNMPAKTVVFTAARKFDGHEFRDLSSGEYIQMSGRAGRRGLDDRGVVIMMCDEKLEPAPAKTMIKGEADRLDSAFHLGYNMILNLMKIEVISPEYMLERCFMQFQSSAGVPILEEELKRSEEAKSSIQVPDEELVAQYYEYRQQLNQMTADFREVVHHPSYSLPFLQPGRLVKIKHKDLDFGWGVIINYQKRLPPKNQPVPKDHIPPHEQYVVDVLLNCAQDSAVPKDRSTITATPSGVLPCFLGQKGEPLVMPVLLSTLDGISHLRIFLPKDLRSIGPRESVWKSVLEVQRRSPNGIPLLDPIENMGIKDEKFKVLVKKMQTMEQKMFASRLHKDPRLPELYDLYTRKRAAQDQVRSLKKRIQATHDVLQMEELQSRKRVLRRLGFTNADDIVDVKGRVACEISTGDELLLTELIFNGVFNPLSPEYCAGLLSCFVFTEKSEQQTRLKEELAAPLRVMQEIARRIAKVCKESKLPLVEEEYVQSFKVELMDAVVQWCRGASFSDICKLTDQFEGSLIRVFRRLQELIRQMVQAAKVIGNVELKQKFEKASEMLERPNSVIFASSLYL</sequence>
<organism evidence="1 2">
    <name type="scientific">Russula earlei</name>
    <dbReference type="NCBI Taxonomy" id="71964"/>
    <lineage>
        <taxon>Eukaryota</taxon>
        <taxon>Fungi</taxon>
        <taxon>Dikarya</taxon>
        <taxon>Basidiomycota</taxon>
        <taxon>Agaricomycotina</taxon>
        <taxon>Agaricomycetes</taxon>
        <taxon>Russulales</taxon>
        <taxon>Russulaceae</taxon>
        <taxon>Russula</taxon>
    </lineage>
</organism>
<protein>
    <submittedName>
        <fullName evidence="1">rRNA-processing arch domain-containing protein</fullName>
    </submittedName>
</protein>
<name>A0ACC0TYX3_9AGAM</name>
<comment type="caution">
    <text evidence="1">The sequence shown here is derived from an EMBL/GenBank/DDBJ whole genome shotgun (WGS) entry which is preliminary data.</text>
</comment>
<keyword evidence="2" id="KW-1185">Reference proteome</keyword>
<proteinExistence type="predicted"/>